<reference evidence="1" key="1">
    <citation type="journal article" date="2023" name="Mol. Phylogenet. Evol.">
        <title>Genome-scale phylogeny and comparative genomics of the fungal order Sordariales.</title>
        <authorList>
            <person name="Hensen N."/>
            <person name="Bonometti L."/>
            <person name="Westerberg I."/>
            <person name="Brannstrom I.O."/>
            <person name="Guillou S."/>
            <person name="Cros-Aarteil S."/>
            <person name="Calhoun S."/>
            <person name="Haridas S."/>
            <person name="Kuo A."/>
            <person name="Mondo S."/>
            <person name="Pangilinan J."/>
            <person name="Riley R."/>
            <person name="LaButti K."/>
            <person name="Andreopoulos B."/>
            <person name="Lipzen A."/>
            <person name="Chen C."/>
            <person name="Yan M."/>
            <person name="Daum C."/>
            <person name="Ng V."/>
            <person name="Clum A."/>
            <person name="Steindorff A."/>
            <person name="Ohm R.A."/>
            <person name="Martin F."/>
            <person name="Silar P."/>
            <person name="Natvig D.O."/>
            <person name="Lalanne C."/>
            <person name="Gautier V."/>
            <person name="Ament-Velasquez S.L."/>
            <person name="Kruys A."/>
            <person name="Hutchinson M.I."/>
            <person name="Powell A.J."/>
            <person name="Barry K."/>
            <person name="Miller A.N."/>
            <person name="Grigoriev I.V."/>
            <person name="Debuchy R."/>
            <person name="Gladieux P."/>
            <person name="Hiltunen Thoren M."/>
            <person name="Johannesson H."/>
        </authorList>
    </citation>
    <scope>NUCLEOTIDE SEQUENCE</scope>
    <source>
        <strain evidence="1">CBS 359.72</strain>
    </source>
</reference>
<reference evidence="1" key="2">
    <citation type="submission" date="2023-05" db="EMBL/GenBank/DDBJ databases">
        <authorList>
            <consortium name="Lawrence Berkeley National Laboratory"/>
            <person name="Steindorff A."/>
            <person name="Hensen N."/>
            <person name="Bonometti L."/>
            <person name="Westerberg I."/>
            <person name="Brannstrom I.O."/>
            <person name="Guillou S."/>
            <person name="Cros-Aarteil S."/>
            <person name="Calhoun S."/>
            <person name="Haridas S."/>
            <person name="Kuo A."/>
            <person name="Mondo S."/>
            <person name="Pangilinan J."/>
            <person name="Riley R."/>
            <person name="Labutti K."/>
            <person name="Andreopoulos B."/>
            <person name="Lipzen A."/>
            <person name="Chen C."/>
            <person name="Yanf M."/>
            <person name="Daum C."/>
            <person name="Ng V."/>
            <person name="Clum A."/>
            <person name="Ohm R."/>
            <person name="Martin F."/>
            <person name="Silar P."/>
            <person name="Natvig D."/>
            <person name="Lalanne C."/>
            <person name="Gautier V."/>
            <person name="Ament-Velasquez S.L."/>
            <person name="Kruys A."/>
            <person name="Hutchinson M.I."/>
            <person name="Powell A.J."/>
            <person name="Barry K."/>
            <person name="Miller A.N."/>
            <person name="Grigoriev I.V."/>
            <person name="Debuchy R."/>
            <person name="Gladieux P."/>
            <person name="Thoren M.H."/>
            <person name="Johannesson H."/>
        </authorList>
    </citation>
    <scope>NUCLEOTIDE SEQUENCE</scope>
    <source>
        <strain evidence="1">CBS 359.72</strain>
    </source>
</reference>
<evidence type="ECO:0000313" key="1">
    <source>
        <dbReference type="EMBL" id="KAK4248689.1"/>
    </source>
</evidence>
<comment type="caution">
    <text evidence="1">The sequence shown here is derived from an EMBL/GenBank/DDBJ whole genome shotgun (WGS) entry which is preliminary data.</text>
</comment>
<name>A0AAN7HRQ8_9PEZI</name>
<evidence type="ECO:0000313" key="2">
    <source>
        <dbReference type="Proteomes" id="UP001303647"/>
    </source>
</evidence>
<accession>A0AAN7HRQ8</accession>
<organism evidence="1 2">
    <name type="scientific">Corynascus novoguineensis</name>
    <dbReference type="NCBI Taxonomy" id="1126955"/>
    <lineage>
        <taxon>Eukaryota</taxon>
        <taxon>Fungi</taxon>
        <taxon>Dikarya</taxon>
        <taxon>Ascomycota</taxon>
        <taxon>Pezizomycotina</taxon>
        <taxon>Sordariomycetes</taxon>
        <taxon>Sordariomycetidae</taxon>
        <taxon>Sordariales</taxon>
        <taxon>Chaetomiaceae</taxon>
        <taxon>Corynascus</taxon>
    </lineage>
</organism>
<keyword evidence="2" id="KW-1185">Reference proteome</keyword>
<dbReference type="AlphaFoldDB" id="A0AAN7HRQ8"/>
<dbReference type="Proteomes" id="UP001303647">
    <property type="component" value="Unassembled WGS sequence"/>
</dbReference>
<proteinExistence type="predicted"/>
<protein>
    <recommendedName>
        <fullName evidence="3">F-box domain-containing protein</fullName>
    </recommendedName>
</protein>
<evidence type="ECO:0008006" key="3">
    <source>
        <dbReference type="Google" id="ProtNLM"/>
    </source>
</evidence>
<gene>
    <name evidence="1" type="ORF">C7999DRAFT_40084</name>
</gene>
<sequence length="411" mass="47009">MPCTTPPDLAPSGSAIKRTKALSIVTHPERDAISDTARTSVQRGISLENLPAELCYAVLDVLDYKSLRALVHASPTFRQHHRVDRRSLLRGCLHRTLGAAAVDACATYRSSLESFSHKRTKESVAEFLKAYRDRRSSAAYSFSDEALTENEAVAIVAFHFTTIEPLYGRFATKALDYLANETGASPYHKPLSTIEEVRVIRAMYRFQLCCSLFHERRDQFMQPLDLGSIDVVKLFFCLFEPWEVEEIVCIYVFVKDEFDRERSNWLGGTVMCGFGLLHTVLFKMKNHDHLVTTMQRKISRGGQLFDGALSEGTQWARRNEQISERDLKQQARDPLPFVGDLEPDTHGSCPPLAWTLVWKGTYSNLYGDYLEDEMRRWGYVMWDAARLEEEGGKVLLSRQWGSDWDPREMIF</sequence>
<dbReference type="EMBL" id="MU857633">
    <property type="protein sequence ID" value="KAK4248689.1"/>
    <property type="molecule type" value="Genomic_DNA"/>
</dbReference>